<name>A0A7M7NCS3_STRPU</name>
<feature type="compositionally biased region" description="Polar residues" evidence="2">
    <location>
        <begin position="406"/>
        <end position="427"/>
    </location>
</feature>
<feature type="coiled-coil region" evidence="1">
    <location>
        <begin position="647"/>
        <end position="685"/>
    </location>
</feature>
<feature type="compositionally biased region" description="Basic and acidic residues" evidence="2">
    <location>
        <begin position="762"/>
        <end position="806"/>
    </location>
</feature>
<reference evidence="3" key="2">
    <citation type="submission" date="2021-01" db="UniProtKB">
        <authorList>
            <consortium name="EnsemblMetazoa"/>
        </authorList>
    </citation>
    <scope>IDENTIFICATION</scope>
</reference>
<feature type="compositionally biased region" description="Polar residues" evidence="2">
    <location>
        <begin position="492"/>
        <end position="505"/>
    </location>
</feature>
<dbReference type="GeneID" id="105446637"/>
<dbReference type="Gene3D" id="1.10.533.10">
    <property type="entry name" value="Death Domain, Fas"/>
    <property type="match status" value="2"/>
</dbReference>
<feature type="compositionally biased region" description="Polar residues" evidence="2">
    <location>
        <begin position="1141"/>
        <end position="1152"/>
    </location>
</feature>
<feature type="region of interest" description="Disordered" evidence="2">
    <location>
        <begin position="1"/>
        <end position="35"/>
    </location>
</feature>
<feature type="region of interest" description="Disordered" evidence="2">
    <location>
        <begin position="401"/>
        <end position="534"/>
    </location>
</feature>
<feature type="region of interest" description="Disordered" evidence="2">
    <location>
        <begin position="259"/>
        <end position="292"/>
    </location>
</feature>
<evidence type="ECO:0000256" key="2">
    <source>
        <dbReference type="SAM" id="MobiDB-lite"/>
    </source>
</evidence>
<keyword evidence="4" id="KW-1185">Reference proteome</keyword>
<feature type="compositionally biased region" description="Basic and acidic residues" evidence="2">
    <location>
        <begin position="1062"/>
        <end position="1089"/>
    </location>
</feature>
<feature type="compositionally biased region" description="Basic and acidic residues" evidence="2">
    <location>
        <begin position="1155"/>
        <end position="1175"/>
    </location>
</feature>
<dbReference type="InParanoid" id="A0A7M7NCS3"/>
<accession>A0A7M7NCS3</accession>
<feature type="compositionally biased region" description="Basic and acidic residues" evidence="2">
    <location>
        <begin position="814"/>
        <end position="836"/>
    </location>
</feature>
<feature type="region of interest" description="Disordered" evidence="2">
    <location>
        <begin position="908"/>
        <end position="928"/>
    </location>
</feature>
<organism evidence="3 4">
    <name type="scientific">Strongylocentrotus purpuratus</name>
    <name type="common">Purple sea urchin</name>
    <dbReference type="NCBI Taxonomy" id="7668"/>
    <lineage>
        <taxon>Eukaryota</taxon>
        <taxon>Metazoa</taxon>
        <taxon>Echinodermata</taxon>
        <taxon>Eleutherozoa</taxon>
        <taxon>Echinozoa</taxon>
        <taxon>Echinoidea</taxon>
        <taxon>Euechinoidea</taxon>
        <taxon>Echinacea</taxon>
        <taxon>Camarodonta</taxon>
        <taxon>Echinidea</taxon>
        <taxon>Strongylocentrotidae</taxon>
        <taxon>Strongylocentrotus</taxon>
    </lineage>
</organism>
<evidence type="ECO:0000313" key="4">
    <source>
        <dbReference type="Proteomes" id="UP000007110"/>
    </source>
</evidence>
<sequence length="1254" mass="142916">MLFSNPSFLKSREQESKQEREARKRHEEEIREREEEKRFLQTRIANLTQLLNESRASCQSKVSENASLTYYMRVEQESREQSDRAMMENEKRAKQVMEKYRQREIQFDEKLKSKDLRIKTMAENFQRTESTTTLKIQRLETNNEDMTKKLKSKQQHVDTLTEIVGEKERNETTLRQHVEELKKGREEDRAGIEMEKLSVELSWKKELDYKEQIIGQLERETWKLRTKLQLESEIRSAKQKKKAETRQWNFIRWMTPGKQALGGITSSGDNSIGELDQSEKSNASQPEEEPTNDEFADILKQIAHDLSDETQIDSLGSQLGILQGDIARALKTNMTYEQVTSRGTHLMLKHWREGVSKEDERIEMRRALEAAKLLGLAQHYFPQGTGKGPELPQKMEGSHQLLGIDNTPSAQGYSGGQRNTRETTAATDQLRLHDRSSKNPGEAGECMDQLSEQLSNQSTVGVHGTSEDKPYGGLTGLEHPQKIGEAPGSSGGQNKTNKPTTTTHQALDDTSPKNQRDEGIEGMNQHSEESSVNNIADDVQETSVDVSSNELFGEGTDTSDERGVECCVPLCAMRSTGRRGAIEKAKTDLNHLGITDIYEVDLDDHILSDEDQLQWLALIHGCLQEGDRALAINELENVCTNPCELLYDETKKEAEELNQTMFKEVQNVKQEKRSLQYEIKGIEQKYEESLASHESLVNDNAILMSEMVREKEKRKQVEMNLSRSEKVAKRDMSIYKQLELELKEKLKSKELRIRTLEDKLQNTEETARRDVERLHTETDDERARSEKERHSLAAEMTKKLESKQQHVDNLTEIVEERERNETTRRQQVEELRKERERDRVQCEKDKRSGELSWKKELDYNKQLERENWKLRTKIQLESEIRSAERKKKAETRQWSFIRWVTPGKQIQDGITSSEDYSRGEVCSSEGSNASKAEAKLSNDEFASILKQIADDLYDEAKIDSFGSQLGIIQGDIARALKTNMRYEQVTSRGTHLMLKQWRKGVSREDERIELRRALVAAKLLDLADHYFPQGREAGPEHSHRIEGSQELFGIGSISATLGSSERQTKTRETTADTDQPRAQDQSGKNHGDEASECIEQLSEEVSNHTTDGVHGSSDAMLYGGVTGLKHPHGVVEVQGSSGGQTKTQKTRSTSDQPPEEDKSFKNHREEVSEGMDQHSKGSPTNSFEDDLQETCVDVSSTKASDDGSDTLDERDVEYVTINYSDLLSNLAVTETSSDNLLILFFLKLIIDVPQKACG</sequence>
<dbReference type="AlphaFoldDB" id="A0A7M7NCS3"/>
<feature type="compositionally biased region" description="Basic and acidic residues" evidence="2">
    <location>
        <begin position="506"/>
        <end position="519"/>
    </location>
</feature>
<keyword evidence="1" id="KW-0175">Coiled coil</keyword>
<reference evidence="4" key="1">
    <citation type="submission" date="2015-02" db="EMBL/GenBank/DDBJ databases">
        <title>Genome sequencing for Strongylocentrotus purpuratus.</title>
        <authorList>
            <person name="Murali S."/>
            <person name="Liu Y."/>
            <person name="Vee V."/>
            <person name="English A."/>
            <person name="Wang M."/>
            <person name="Skinner E."/>
            <person name="Han Y."/>
            <person name="Muzny D.M."/>
            <person name="Worley K.C."/>
            <person name="Gibbs R.A."/>
        </authorList>
    </citation>
    <scope>NUCLEOTIDE SEQUENCE</scope>
</reference>
<feature type="region of interest" description="Disordered" evidence="2">
    <location>
        <begin position="1055"/>
        <end position="1184"/>
    </location>
</feature>
<evidence type="ECO:0000313" key="3">
    <source>
        <dbReference type="EnsemblMetazoa" id="XP_030834484"/>
    </source>
</evidence>
<dbReference type="RefSeq" id="XP_030834484.1">
    <property type="nucleotide sequence ID" value="XM_030978624.1"/>
</dbReference>
<dbReference type="PANTHER" id="PTHR24132:SF24">
    <property type="entry name" value="ANKYRIN REPEAT AND SOCS BOX PROTEIN 6"/>
    <property type="match status" value="1"/>
</dbReference>
<dbReference type="EnsemblMetazoa" id="XM_030978624">
    <property type="protein sequence ID" value="XP_030834484"/>
    <property type="gene ID" value="LOC105446637"/>
</dbReference>
<proteinExistence type="predicted"/>
<feature type="compositionally biased region" description="Basic and acidic residues" evidence="2">
    <location>
        <begin position="10"/>
        <end position="35"/>
    </location>
</feature>
<evidence type="ECO:0000256" key="1">
    <source>
        <dbReference type="SAM" id="Coils"/>
    </source>
</evidence>
<protein>
    <submittedName>
        <fullName evidence="3">Uncharacterized protein</fullName>
    </submittedName>
</protein>
<dbReference type="Proteomes" id="UP000007110">
    <property type="component" value="Unassembled WGS sequence"/>
</dbReference>
<dbReference type="InterPro" id="IPR011029">
    <property type="entry name" value="DEATH-like_dom_sf"/>
</dbReference>
<dbReference type="PANTHER" id="PTHR24132">
    <property type="entry name" value="ANKYRIN REPEAT AND SOCS BOX PROTEIN 6"/>
    <property type="match status" value="1"/>
</dbReference>
<feature type="region of interest" description="Disordered" evidence="2">
    <location>
        <begin position="762"/>
        <end position="836"/>
    </location>
</feature>
<dbReference type="KEGG" id="spu:105446637"/>
<dbReference type="OrthoDB" id="10240483at2759"/>
<feature type="compositionally biased region" description="Polar residues" evidence="2">
    <location>
        <begin position="450"/>
        <end position="460"/>
    </location>
</feature>